<keyword evidence="2" id="KW-1185">Reference proteome</keyword>
<accession>A0A856MGK0</accession>
<dbReference type="RefSeq" id="WP_169267527.1">
    <property type="nucleotide sequence ID" value="NZ_CAWOXK010000001.1"/>
</dbReference>
<dbReference type="InterPro" id="IPR014710">
    <property type="entry name" value="RmlC-like_jellyroll"/>
</dbReference>
<evidence type="ECO:0000313" key="2">
    <source>
        <dbReference type="Proteomes" id="UP000503129"/>
    </source>
</evidence>
<reference evidence="1 2" key="1">
    <citation type="submission" date="2018-06" db="EMBL/GenBank/DDBJ databases">
        <title>Comparative genomics of Brasilonema spp. strains.</title>
        <authorList>
            <person name="Alvarenga D.O."/>
            <person name="Fiore M.F."/>
            <person name="Varani A.M."/>
        </authorList>
    </citation>
    <scope>NUCLEOTIDE SEQUENCE [LARGE SCALE GENOMIC DNA]</scope>
    <source>
        <strain evidence="1 2">CENA114</strain>
    </source>
</reference>
<dbReference type="Proteomes" id="UP000503129">
    <property type="component" value="Chromosome"/>
</dbReference>
<dbReference type="SUPFAM" id="SSF51182">
    <property type="entry name" value="RmlC-like cupins"/>
    <property type="match status" value="1"/>
</dbReference>
<organism evidence="1 2">
    <name type="scientific">Brasilonema sennae CENA114</name>
    <dbReference type="NCBI Taxonomy" id="415709"/>
    <lineage>
        <taxon>Bacteria</taxon>
        <taxon>Bacillati</taxon>
        <taxon>Cyanobacteriota</taxon>
        <taxon>Cyanophyceae</taxon>
        <taxon>Nostocales</taxon>
        <taxon>Scytonemataceae</taxon>
        <taxon>Brasilonema</taxon>
        <taxon>Bromeliae group (in: Brasilonema)</taxon>
    </lineage>
</organism>
<dbReference type="EMBL" id="CP030118">
    <property type="protein sequence ID" value="QDL09384.1"/>
    <property type="molecule type" value="Genomic_DNA"/>
</dbReference>
<evidence type="ECO:0008006" key="3">
    <source>
        <dbReference type="Google" id="ProtNLM"/>
    </source>
</evidence>
<dbReference type="KEGG" id="bsen:DP114_17050"/>
<dbReference type="InterPro" id="IPR011051">
    <property type="entry name" value="RmlC_Cupin_sf"/>
</dbReference>
<dbReference type="Gene3D" id="2.60.120.10">
    <property type="entry name" value="Jelly Rolls"/>
    <property type="match status" value="1"/>
</dbReference>
<protein>
    <recommendedName>
        <fullName evidence="3">Cupin</fullName>
    </recommendedName>
</protein>
<evidence type="ECO:0000313" key="1">
    <source>
        <dbReference type="EMBL" id="QDL09384.1"/>
    </source>
</evidence>
<name>A0A856MGK0_9CYAN</name>
<dbReference type="AlphaFoldDB" id="A0A856MGK0"/>
<sequence length="154" mass="18117">MFQKWFKKYLESRPVLTAYNNLAKTQARQHTHFILFSANKWFNITLNHILDRPEWYKGVLHNHPWPNVSLILKGGYWEKTEDGVKWYGPGSIIFRSAYKHHSIWIKDHQQAWTIFIHGPMMKNSFDFVQEGKPVTPEQLGLPRGVVTRGASIQN</sequence>
<gene>
    <name evidence="1" type="ORF">DP114_17050</name>
</gene>
<proteinExistence type="predicted"/>